<evidence type="ECO:0000313" key="1">
    <source>
        <dbReference type="EMBL" id="OBS02637.1"/>
    </source>
</evidence>
<dbReference type="RefSeq" id="WP_065133222.1">
    <property type="nucleotide sequence ID" value="NZ_MAEM01000159.1"/>
</dbReference>
<reference evidence="1 2" key="1">
    <citation type="submission" date="2016-06" db="EMBL/GenBank/DDBJ databases">
        <authorList>
            <person name="Kjaerup R.B."/>
            <person name="Dalgaard T.S."/>
            <person name="Juul-Madsen H.R."/>
        </authorList>
    </citation>
    <scope>NUCLEOTIDE SEQUENCE [LARGE SCALE GENOMIC DNA]</scope>
    <source>
        <strain evidence="1 2">1245752.6</strain>
    </source>
</reference>
<protein>
    <submittedName>
        <fullName evidence="1">Uncharacterized protein</fullName>
    </submittedName>
</protein>
<sequence length="75" mass="8134">MSRDPDFTLGQRIRVYTGGDQEYGGVIVDDFGDLAGGAVTIGQVRIAEASRRFAIHLDDGRLVFANSTDLRGMTD</sequence>
<name>A0A1A6BJV3_MYCGO</name>
<accession>A0A1A6BJV3</accession>
<dbReference type="AlphaFoldDB" id="A0A1A6BJV3"/>
<evidence type="ECO:0000313" key="2">
    <source>
        <dbReference type="Proteomes" id="UP000093757"/>
    </source>
</evidence>
<dbReference type="EMBL" id="MAEM01000159">
    <property type="protein sequence ID" value="OBS02637.1"/>
    <property type="molecule type" value="Genomic_DNA"/>
</dbReference>
<proteinExistence type="predicted"/>
<dbReference type="Proteomes" id="UP000093757">
    <property type="component" value="Unassembled WGS sequence"/>
</dbReference>
<comment type="caution">
    <text evidence="1">The sequence shown here is derived from an EMBL/GenBank/DDBJ whole genome shotgun (WGS) entry which is preliminary data.</text>
</comment>
<gene>
    <name evidence="1" type="ORF">A9W98_13885</name>
</gene>
<dbReference type="OrthoDB" id="4484277at2"/>
<organism evidence="1 2">
    <name type="scientific">Mycobacterium gordonae</name>
    <dbReference type="NCBI Taxonomy" id="1778"/>
    <lineage>
        <taxon>Bacteria</taxon>
        <taxon>Bacillati</taxon>
        <taxon>Actinomycetota</taxon>
        <taxon>Actinomycetes</taxon>
        <taxon>Mycobacteriales</taxon>
        <taxon>Mycobacteriaceae</taxon>
        <taxon>Mycobacterium</taxon>
    </lineage>
</organism>